<evidence type="ECO:0000256" key="2">
    <source>
        <dbReference type="ARBA" id="ARBA00009773"/>
    </source>
</evidence>
<evidence type="ECO:0000256" key="5">
    <source>
        <dbReference type="ARBA" id="ARBA00023136"/>
    </source>
</evidence>
<evidence type="ECO:0000313" key="8">
    <source>
        <dbReference type="Proteomes" id="UP000663859"/>
    </source>
</evidence>
<dbReference type="PANTHER" id="PTHR21716">
    <property type="entry name" value="TRANSMEMBRANE PROTEIN"/>
    <property type="match status" value="1"/>
</dbReference>
<evidence type="ECO:0000256" key="4">
    <source>
        <dbReference type="ARBA" id="ARBA00022989"/>
    </source>
</evidence>
<keyword evidence="8" id="KW-1185">Reference proteome</keyword>
<comment type="subcellular location">
    <subcellularLocation>
        <location evidence="1">Membrane</location>
        <topology evidence="1">Multi-pass membrane protein</topology>
    </subcellularLocation>
</comment>
<feature type="transmembrane region" description="Helical" evidence="6">
    <location>
        <begin position="240"/>
        <end position="267"/>
    </location>
</feature>
<proteinExistence type="inferred from homology"/>
<dbReference type="InterPro" id="IPR002549">
    <property type="entry name" value="AI-2E-like"/>
</dbReference>
<comment type="similarity">
    <text evidence="2">Belongs to the autoinducer-2 exporter (AI-2E) (TC 2.A.86) family.</text>
</comment>
<feature type="transmembrane region" description="Helical" evidence="6">
    <location>
        <begin position="211"/>
        <end position="233"/>
    </location>
</feature>
<evidence type="ECO:0000313" key="7">
    <source>
        <dbReference type="EMBL" id="CAF0696947.1"/>
    </source>
</evidence>
<dbReference type="Pfam" id="PF01594">
    <property type="entry name" value="AI-2E_transport"/>
    <property type="match status" value="1"/>
</dbReference>
<reference evidence="7" key="1">
    <citation type="submission" date="2021-02" db="EMBL/GenBank/DDBJ databases">
        <authorList>
            <person name="Cremers G."/>
            <person name="Picone N."/>
        </authorList>
    </citation>
    <scope>NUCLEOTIDE SEQUENCE</scope>
    <source>
        <strain evidence="7">PQ17</strain>
    </source>
</reference>
<gene>
    <name evidence="7" type="ORF">MPNT_200006</name>
</gene>
<dbReference type="PANTHER" id="PTHR21716:SF61">
    <property type="entry name" value="BLR8064 PROTEIN"/>
    <property type="match status" value="1"/>
</dbReference>
<accession>A0A8J2BI56</accession>
<keyword evidence="4 6" id="KW-1133">Transmembrane helix</keyword>
<sequence length="353" mass="38845">MEDRFQETARRISVLLLLLFAFWILKSFLASIAWALVIAIATWPVFQFFQRLVPLRFRRSVPAFICTALVTLLLLGPLVYAATDVAQDVQTVARWMEEVQRKGWPAPAWVEHIPWLGPALAARWNAALGVPGSVLRYLRDVDSGIILKWTRVVGLEVLRRVVVLALTVLVLFFLYWHGESLTQDATVAARRLLGPPAERYIEHSIAAVRSIVNGLLMVSLGEGVLFGIAYSWLHVPNAVLLSGLTGFLGMIPFAAPIVFGGVSLYLLAQDRSVAALVLLGYGSLILFVADHFVRPALISGSARMPFLLVFLGILGGLEAFGLLGLFLGPTVLAALLTAWRELVEVPYDPPTRL</sequence>
<keyword evidence="3 6" id="KW-0812">Transmembrane</keyword>
<feature type="transmembrane region" description="Helical" evidence="6">
    <location>
        <begin position="157"/>
        <end position="176"/>
    </location>
</feature>
<dbReference type="GO" id="GO:0016020">
    <property type="term" value="C:membrane"/>
    <property type="evidence" value="ECO:0007669"/>
    <property type="project" value="UniProtKB-SubCell"/>
</dbReference>
<evidence type="ECO:0000256" key="1">
    <source>
        <dbReference type="ARBA" id="ARBA00004141"/>
    </source>
</evidence>
<dbReference type="AlphaFoldDB" id="A0A8J2BI56"/>
<feature type="transmembrane region" description="Helical" evidence="6">
    <location>
        <begin position="273"/>
        <end position="293"/>
    </location>
</feature>
<feature type="transmembrane region" description="Helical" evidence="6">
    <location>
        <begin position="305"/>
        <end position="327"/>
    </location>
</feature>
<organism evidence="7 8">
    <name type="scientific">Candidatus Methylacidithermus pantelleriae</name>
    <dbReference type="NCBI Taxonomy" id="2744239"/>
    <lineage>
        <taxon>Bacteria</taxon>
        <taxon>Pseudomonadati</taxon>
        <taxon>Verrucomicrobiota</taxon>
        <taxon>Methylacidiphilae</taxon>
        <taxon>Methylacidiphilales</taxon>
        <taxon>Methylacidiphilaceae</taxon>
        <taxon>Candidatus Methylacidithermus</taxon>
    </lineage>
</organism>
<feature type="transmembrane region" description="Helical" evidence="6">
    <location>
        <begin position="12"/>
        <end position="41"/>
    </location>
</feature>
<keyword evidence="5 6" id="KW-0472">Membrane</keyword>
<evidence type="ECO:0000256" key="3">
    <source>
        <dbReference type="ARBA" id="ARBA00022692"/>
    </source>
</evidence>
<evidence type="ECO:0000256" key="6">
    <source>
        <dbReference type="SAM" id="Phobius"/>
    </source>
</evidence>
<comment type="caution">
    <text evidence="7">The sequence shown here is derived from an EMBL/GenBank/DDBJ whole genome shotgun (WGS) entry which is preliminary data.</text>
</comment>
<protein>
    <submittedName>
        <fullName evidence="7">PurR-regulated permease PerM</fullName>
    </submittedName>
</protein>
<dbReference type="Proteomes" id="UP000663859">
    <property type="component" value="Unassembled WGS sequence"/>
</dbReference>
<name>A0A8J2BI56_9BACT</name>
<dbReference type="EMBL" id="CAJNOB010000013">
    <property type="protein sequence ID" value="CAF0696947.1"/>
    <property type="molecule type" value="Genomic_DNA"/>
</dbReference>
<feature type="transmembrane region" description="Helical" evidence="6">
    <location>
        <begin position="61"/>
        <end position="81"/>
    </location>
</feature>
<dbReference type="RefSeq" id="WP_174583127.1">
    <property type="nucleotide sequence ID" value="NZ_CAJNOB010000013.1"/>
</dbReference>